<name>A0ABR4ZY06_9BACT</name>
<protein>
    <submittedName>
        <fullName evidence="2">Uncharacterized protein</fullName>
    </submittedName>
</protein>
<reference evidence="2 3" key="1">
    <citation type="submission" date="2014-08" db="EMBL/GenBank/DDBJ databases">
        <title>Methylacidiphilum kamchatkense strain Kam1 draft genome sequence.</title>
        <authorList>
            <person name="Birkeland N.-K."/>
            <person name="Erikstad H.A."/>
        </authorList>
    </citation>
    <scope>NUCLEOTIDE SEQUENCE [LARGE SCALE GENOMIC DNA]</scope>
    <source>
        <strain evidence="2 3">Kam1</strain>
    </source>
</reference>
<evidence type="ECO:0000313" key="3">
    <source>
        <dbReference type="Proteomes" id="UP000031594"/>
    </source>
</evidence>
<gene>
    <name evidence="2" type="ORF">A946_02885</name>
</gene>
<keyword evidence="1" id="KW-0472">Membrane</keyword>
<keyword evidence="3" id="KW-1185">Reference proteome</keyword>
<accession>A0ABR4ZY06</accession>
<feature type="transmembrane region" description="Helical" evidence="1">
    <location>
        <begin position="49"/>
        <end position="68"/>
    </location>
</feature>
<keyword evidence="1" id="KW-1133">Transmembrane helix</keyword>
<proteinExistence type="predicted"/>
<evidence type="ECO:0000313" key="2">
    <source>
        <dbReference type="EMBL" id="KIE59006.1"/>
    </source>
</evidence>
<dbReference type="EMBL" id="JQNX01000002">
    <property type="protein sequence ID" value="KIE59006.1"/>
    <property type="molecule type" value="Genomic_DNA"/>
</dbReference>
<dbReference type="Proteomes" id="UP000031594">
    <property type="component" value="Unassembled WGS sequence"/>
</dbReference>
<organism evidence="2 3">
    <name type="scientific">Methylacidiphilum kamchatkense Kam1</name>
    <dbReference type="NCBI Taxonomy" id="1202785"/>
    <lineage>
        <taxon>Bacteria</taxon>
        <taxon>Pseudomonadati</taxon>
        <taxon>Verrucomicrobiota</taxon>
        <taxon>Methylacidiphilae</taxon>
        <taxon>Methylacidiphilales</taxon>
        <taxon>Methylacidiphilaceae</taxon>
        <taxon>Methylacidiphilum (ex Ratnadevi et al. 2023)</taxon>
    </lineage>
</organism>
<feature type="transmembrane region" description="Helical" evidence="1">
    <location>
        <begin position="21"/>
        <end position="37"/>
    </location>
</feature>
<evidence type="ECO:0000256" key="1">
    <source>
        <dbReference type="SAM" id="Phobius"/>
    </source>
</evidence>
<comment type="caution">
    <text evidence="2">The sequence shown here is derived from an EMBL/GenBank/DDBJ whole genome shotgun (WGS) entry which is preliminary data.</text>
</comment>
<keyword evidence="1" id="KW-0812">Transmembrane</keyword>
<sequence length="73" mass="8540">MLPIKKSVWEKKSALLFANKSFVFSIISLFVLLFFVRERLTTISNFQEFLIGFFGFLASSWQILLFPLNMLKS</sequence>